<keyword evidence="2" id="KW-1185">Reference proteome</keyword>
<gene>
    <name evidence="1" type="ORF">Fmac_020605</name>
</gene>
<dbReference type="AlphaFoldDB" id="A0ABD1LUG7"/>
<comment type="caution">
    <text evidence="1">The sequence shown here is derived from an EMBL/GenBank/DDBJ whole genome shotgun (WGS) entry which is preliminary data.</text>
</comment>
<proteinExistence type="predicted"/>
<dbReference type="Gene3D" id="3.30.70.100">
    <property type="match status" value="1"/>
</dbReference>
<dbReference type="EMBL" id="JBGMDY010000007">
    <property type="protein sequence ID" value="KAL2327178.1"/>
    <property type="molecule type" value="Genomic_DNA"/>
</dbReference>
<name>A0ABD1LUG7_9FABA</name>
<protein>
    <submittedName>
        <fullName evidence="1">Uncharacterized protein</fullName>
    </submittedName>
</protein>
<evidence type="ECO:0000313" key="1">
    <source>
        <dbReference type="EMBL" id="KAL2327178.1"/>
    </source>
</evidence>
<reference evidence="1 2" key="1">
    <citation type="submission" date="2024-08" db="EMBL/GenBank/DDBJ databases">
        <title>Insights into the chromosomal genome structure of Flemingia macrophylla.</title>
        <authorList>
            <person name="Ding Y."/>
            <person name="Zhao Y."/>
            <person name="Bi W."/>
            <person name="Wu M."/>
            <person name="Zhao G."/>
            <person name="Gong Y."/>
            <person name="Li W."/>
            <person name="Zhang P."/>
        </authorList>
    </citation>
    <scope>NUCLEOTIDE SEQUENCE [LARGE SCALE GENOMIC DNA]</scope>
    <source>
        <strain evidence="1">DYQJB</strain>
        <tissue evidence="1">Leaf</tissue>
    </source>
</reference>
<evidence type="ECO:0000313" key="2">
    <source>
        <dbReference type="Proteomes" id="UP001603857"/>
    </source>
</evidence>
<sequence length="123" mass="13563">MGKQKAVIRVSMHDQKSRSKAMKIAVGLSGVNSVTLKGEGMNEIEVIGEGVDSVTLCSLLRKSFGHAELLSVGPEEEKKEDKKEDKKDGPIIHHVDWVCSDPKCPICDIRCTSEFQDPYCSIM</sequence>
<dbReference type="PANTHER" id="PTHR46371">
    <property type="entry name" value="OS04G0464100 PROTEIN"/>
    <property type="match status" value="1"/>
</dbReference>
<organism evidence="1 2">
    <name type="scientific">Flemingia macrophylla</name>
    <dbReference type="NCBI Taxonomy" id="520843"/>
    <lineage>
        <taxon>Eukaryota</taxon>
        <taxon>Viridiplantae</taxon>
        <taxon>Streptophyta</taxon>
        <taxon>Embryophyta</taxon>
        <taxon>Tracheophyta</taxon>
        <taxon>Spermatophyta</taxon>
        <taxon>Magnoliopsida</taxon>
        <taxon>eudicotyledons</taxon>
        <taxon>Gunneridae</taxon>
        <taxon>Pentapetalae</taxon>
        <taxon>rosids</taxon>
        <taxon>fabids</taxon>
        <taxon>Fabales</taxon>
        <taxon>Fabaceae</taxon>
        <taxon>Papilionoideae</taxon>
        <taxon>50 kb inversion clade</taxon>
        <taxon>NPAAA clade</taxon>
        <taxon>indigoferoid/millettioid clade</taxon>
        <taxon>Phaseoleae</taxon>
        <taxon>Flemingia</taxon>
    </lineage>
</organism>
<accession>A0ABD1LUG7</accession>
<dbReference type="InterPro" id="IPR044296">
    <property type="entry name" value="HIPP46"/>
</dbReference>
<dbReference type="Proteomes" id="UP001603857">
    <property type="component" value="Unassembled WGS sequence"/>
</dbReference>